<organism evidence="4 5">
    <name type="scientific">Rhipicephalus sanguineus</name>
    <name type="common">Brown dog tick</name>
    <name type="synonym">Ixodes sanguineus</name>
    <dbReference type="NCBI Taxonomy" id="34632"/>
    <lineage>
        <taxon>Eukaryota</taxon>
        <taxon>Metazoa</taxon>
        <taxon>Ecdysozoa</taxon>
        <taxon>Arthropoda</taxon>
        <taxon>Chelicerata</taxon>
        <taxon>Arachnida</taxon>
        <taxon>Acari</taxon>
        <taxon>Parasitiformes</taxon>
        <taxon>Ixodida</taxon>
        <taxon>Ixodoidea</taxon>
        <taxon>Ixodidae</taxon>
        <taxon>Rhipicephalinae</taxon>
        <taxon>Rhipicephalus</taxon>
        <taxon>Rhipicephalus</taxon>
    </lineage>
</organism>
<accession>A0A9D4T7C4</accession>
<protein>
    <recommendedName>
        <fullName evidence="3">CCHC-type domain-containing protein</fullName>
    </recommendedName>
</protein>
<sequence>MHPPLPSRHTALPREGSATTPDNGAPSMKTGGYKLKNRIVRASRMPPMPKEHIKIVIRPRGGLNITKTGPTVIGRAIVEAAGLNSSETNEDHMDVCHACGKLGHRADVCPSPEESICSGCGTPKPEESHQCSPKCGLCGGPHMTADKDCRQQGEDENGPTRKQDYNKLAARPATRNQRWKGALDPGDAPVSRIAPEPEAIQDLETNPELGDAPSPAGRSCALNRLEDLHTPGTKIVNGSQPGPTESEEERRESR</sequence>
<name>A0A9D4T7C4_RHISA</name>
<dbReference type="Proteomes" id="UP000821837">
    <property type="component" value="Chromosome 1"/>
</dbReference>
<evidence type="ECO:0000259" key="3">
    <source>
        <dbReference type="PROSITE" id="PS50158"/>
    </source>
</evidence>
<keyword evidence="5" id="KW-1185">Reference proteome</keyword>
<evidence type="ECO:0000313" key="4">
    <source>
        <dbReference type="EMBL" id="KAH7982188.1"/>
    </source>
</evidence>
<reference evidence="4" key="2">
    <citation type="submission" date="2021-09" db="EMBL/GenBank/DDBJ databases">
        <authorList>
            <person name="Jia N."/>
            <person name="Wang J."/>
            <person name="Shi W."/>
            <person name="Du L."/>
            <person name="Sun Y."/>
            <person name="Zhan W."/>
            <person name="Jiang J."/>
            <person name="Wang Q."/>
            <person name="Zhang B."/>
            <person name="Ji P."/>
            <person name="Sakyi L.B."/>
            <person name="Cui X."/>
            <person name="Yuan T."/>
            <person name="Jiang B."/>
            <person name="Yang W."/>
            <person name="Lam T.T.-Y."/>
            <person name="Chang Q."/>
            <person name="Ding S."/>
            <person name="Wang X."/>
            <person name="Zhu J."/>
            <person name="Ruan X."/>
            <person name="Zhao L."/>
            <person name="Wei J."/>
            <person name="Que T."/>
            <person name="Du C."/>
            <person name="Cheng J."/>
            <person name="Dai P."/>
            <person name="Han X."/>
            <person name="Huang E."/>
            <person name="Gao Y."/>
            <person name="Liu J."/>
            <person name="Shao H."/>
            <person name="Ye R."/>
            <person name="Li L."/>
            <person name="Wei W."/>
            <person name="Wang X."/>
            <person name="Wang C."/>
            <person name="Huo Q."/>
            <person name="Li W."/>
            <person name="Guo W."/>
            <person name="Chen H."/>
            <person name="Chen S."/>
            <person name="Zhou L."/>
            <person name="Zhou L."/>
            <person name="Ni X."/>
            <person name="Tian J."/>
            <person name="Zhou Y."/>
            <person name="Sheng Y."/>
            <person name="Liu T."/>
            <person name="Pan Y."/>
            <person name="Xia L."/>
            <person name="Li J."/>
            <person name="Zhao F."/>
            <person name="Cao W."/>
        </authorList>
    </citation>
    <scope>NUCLEOTIDE SEQUENCE</scope>
    <source>
        <strain evidence="4">Rsan-2018</strain>
        <tissue evidence="4">Larvae</tissue>
    </source>
</reference>
<keyword evidence="1" id="KW-0862">Zinc</keyword>
<dbReference type="GO" id="GO:0008270">
    <property type="term" value="F:zinc ion binding"/>
    <property type="evidence" value="ECO:0007669"/>
    <property type="project" value="UniProtKB-KW"/>
</dbReference>
<keyword evidence="1" id="KW-0479">Metal-binding</keyword>
<feature type="domain" description="CCHC-type" evidence="3">
    <location>
        <begin position="96"/>
        <end position="111"/>
    </location>
</feature>
<feature type="region of interest" description="Disordered" evidence="2">
    <location>
        <begin position="1"/>
        <end position="33"/>
    </location>
</feature>
<dbReference type="InterPro" id="IPR001878">
    <property type="entry name" value="Znf_CCHC"/>
</dbReference>
<evidence type="ECO:0000256" key="2">
    <source>
        <dbReference type="SAM" id="MobiDB-lite"/>
    </source>
</evidence>
<keyword evidence="1" id="KW-0863">Zinc-finger</keyword>
<feature type="compositionally biased region" description="Basic and acidic residues" evidence="2">
    <location>
        <begin position="149"/>
        <end position="165"/>
    </location>
</feature>
<evidence type="ECO:0000256" key="1">
    <source>
        <dbReference type="PROSITE-ProRule" id="PRU00047"/>
    </source>
</evidence>
<dbReference type="EMBL" id="JABSTV010001245">
    <property type="protein sequence ID" value="KAH7982188.1"/>
    <property type="molecule type" value="Genomic_DNA"/>
</dbReference>
<gene>
    <name evidence="4" type="ORF">HPB52_003380</name>
</gene>
<dbReference type="PROSITE" id="PS50158">
    <property type="entry name" value="ZF_CCHC"/>
    <property type="match status" value="1"/>
</dbReference>
<dbReference type="AlphaFoldDB" id="A0A9D4T7C4"/>
<evidence type="ECO:0000313" key="5">
    <source>
        <dbReference type="Proteomes" id="UP000821837"/>
    </source>
</evidence>
<dbReference type="GO" id="GO:0003676">
    <property type="term" value="F:nucleic acid binding"/>
    <property type="evidence" value="ECO:0007669"/>
    <property type="project" value="InterPro"/>
</dbReference>
<feature type="region of interest" description="Disordered" evidence="2">
    <location>
        <begin position="149"/>
        <end position="254"/>
    </location>
</feature>
<dbReference type="SUPFAM" id="SSF57756">
    <property type="entry name" value="Retrovirus zinc finger-like domains"/>
    <property type="match status" value="1"/>
</dbReference>
<dbReference type="InterPro" id="IPR036875">
    <property type="entry name" value="Znf_CCHC_sf"/>
</dbReference>
<reference evidence="4" key="1">
    <citation type="journal article" date="2020" name="Cell">
        <title>Large-Scale Comparative Analyses of Tick Genomes Elucidate Their Genetic Diversity and Vector Capacities.</title>
        <authorList>
            <consortium name="Tick Genome and Microbiome Consortium (TIGMIC)"/>
            <person name="Jia N."/>
            <person name="Wang J."/>
            <person name="Shi W."/>
            <person name="Du L."/>
            <person name="Sun Y."/>
            <person name="Zhan W."/>
            <person name="Jiang J.F."/>
            <person name="Wang Q."/>
            <person name="Zhang B."/>
            <person name="Ji P."/>
            <person name="Bell-Sakyi L."/>
            <person name="Cui X.M."/>
            <person name="Yuan T.T."/>
            <person name="Jiang B.G."/>
            <person name="Yang W.F."/>
            <person name="Lam T.T."/>
            <person name="Chang Q.C."/>
            <person name="Ding S.J."/>
            <person name="Wang X.J."/>
            <person name="Zhu J.G."/>
            <person name="Ruan X.D."/>
            <person name="Zhao L."/>
            <person name="Wei J.T."/>
            <person name="Ye R.Z."/>
            <person name="Que T.C."/>
            <person name="Du C.H."/>
            <person name="Zhou Y.H."/>
            <person name="Cheng J.X."/>
            <person name="Dai P.F."/>
            <person name="Guo W.B."/>
            <person name="Han X.H."/>
            <person name="Huang E.J."/>
            <person name="Li L.F."/>
            <person name="Wei W."/>
            <person name="Gao Y.C."/>
            <person name="Liu J.Z."/>
            <person name="Shao H.Z."/>
            <person name="Wang X."/>
            <person name="Wang C.C."/>
            <person name="Yang T.C."/>
            <person name="Huo Q.B."/>
            <person name="Li W."/>
            <person name="Chen H.Y."/>
            <person name="Chen S.E."/>
            <person name="Zhou L.G."/>
            <person name="Ni X.B."/>
            <person name="Tian J.H."/>
            <person name="Sheng Y."/>
            <person name="Liu T."/>
            <person name="Pan Y.S."/>
            <person name="Xia L.Y."/>
            <person name="Li J."/>
            <person name="Zhao F."/>
            <person name="Cao W.C."/>
        </authorList>
    </citation>
    <scope>NUCLEOTIDE SEQUENCE</scope>
    <source>
        <strain evidence="4">Rsan-2018</strain>
    </source>
</reference>
<comment type="caution">
    <text evidence="4">The sequence shown here is derived from an EMBL/GenBank/DDBJ whole genome shotgun (WGS) entry which is preliminary data.</text>
</comment>
<proteinExistence type="predicted"/>